<evidence type="ECO:0000256" key="1">
    <source>
        <dbReference type="SAM" id="MobiDB-lite"/>
    </source>
</evidence>
<keyword evidence="3" id="KW-1185">Reference proteome</keyword>
<proteinExistence type="predicted"/>
<organism evidence="2 3">
    <name type="scientific">Cylindrobasidium torrendii FP15055 ss-10</name>
    <dbReference type="NCBI Taxonomy" id="1314674"/>
    <lineage>
        <taxon>Eukaryota</taxon>
        <taxon>Fungi</taxon>
        <taxon>Dikarya</taxon>
        <taxon>Basidiomycota</taxon>
        <taxon>Agaricomycotina</taxon>
        <taxon>Agaricomycetes</taxon>
        <taxon>Agaricomycetidae</taxon>
        <taxon>Agaricales</taxon>
        <taxon>Marasmiineae</taxon>
        <taxon>Physalacriaceae</taxon>
        <taxon>Cylindrobasidium</taxon>
    </lineage>
</organism>
<reference evidence="2 3" key="1">
    <citation type="journal article" date="2015" name="Fungal Genet. Biol.">
        <title>Evolution of novel wood decay mechanisms in Agaricales revealed by the genome sequences of Fistulina hepatica and Cylindrobasidium torrendii.</title>
        <authorList>
            <person name="Floudas D."/>
            <person name="Held B.W."/>
            <person name="Riley R."/>
            <person name="Nagy L.G."/>
            <person name="Koehler G."/>
            <person name="Ransdell A.S."/>
            <person name="Younus H."/>
            <person name="Chow J."/>
            <person name="Chiniquy J."/>
            <person name="Lipzen A."/>
            <person name="Tritt A."/>
            <person name="Sun H."/>
            <person name="Haridas S."/>
            <person name="LaButti K."/>
            <person name="Ohm R.A."/>
            <person name="Kues U."/>
            <person name="Blanchette R.A."/>
            <person name="Grigoriev I.V."/>
            <person name="Minto R.E."/>
            <person name="Hibbett D.S."/>
        </authorList>
    </citation>
    <scope>NUCLEOTIDE SEQUENCE [LARGE SCALE GENOMIC DNA]</scope>
    <source>
        <strain evidence="2 3">FP15055 ss-10</strain>
    </source>
</reference>
<gene>
    <name evidence="2" type="ORF">CYLTODRAFT_351569</name>
</gene>
<dbReference type="AlphaFoldDB" id="A0A0D7BCR6"/>
<dbReference type="Proteomes" id="UP000054007">
    <property type="component" value="Unassembled WGS sequence"/>
</dbReference>
<evidence type="ECO:0000313" key="3">
    <source>
        <dbReference type="Proteomes" id="UP000054007"/>
    </source>
</evidence>
<protein>
    <submittedName>
        <fullName evidence="2">Uncharacterized protein</fullName>
    </submittedName>
</protein>
<sequence length="328" mass="36493">MTILPAAAGPVQYIPLLQGEAVDIDRFAGAEQSDWILSIAHDICDPLLSRGVLCVQAPNNVWRHIRSPEPLTDTTYLYELPSTAVVGLCKISLRDNRSRTDTTGDAADMRTAVLQRDASTCWITRASDPTGPFLNSHICPKRMGDAQAQHILETFCGYQGSNISVFHPMFGITLLRSLEVYFDSYDMGFRRMSPSHQYKVHAFGPEKLLSIAGMPQIPGYPIPPLHNYIVNNAPTPGHTDNPLPGLFRWHYLQCVLRQFATHNYRRQPNVLYHEISLPMEGDSDDGTDDGDGNDWPSAGWDRARLAASEAEAERQRQSAVVSCCNEVP</sequence>
<feature type="region of interest" description="Disordered" evidence="1">
    <location>
        <begin position="281"/>
        <end position="328"/>
    </location>
</feature>
<accession>A0A0D7BCR6</accession>
<evidence type="ECO:0000313" key="2">
    <source>
        <dbReference type="EMBL" id="KIY68312.1"/>
    </source>
</evidence>
<feature type="compositionally biased region" description="Acidic residues" evidence="1">
    <location>
        <begin position="281"/>
        <end position="292"/>
    </location>
</feature>
<name>A0A0D7BCR6_9AGAR</name>
<dbReference type="OrthoDB" id="3141919at2759"/>
<dbReference type="EMBL" id="KN880505">
    <property type="protein sequence ID" value="KIY68312.1"/>
    <property type="molecule type" value="Genomic_DNA"/>
</dbReference>